<evidence type="ECO:0000313" key="3">
    <source>
        <dbReference type="Proteomes" id="UP000244731"/>
    </source>
</evidence>
<comment type="caution">
    <text evidence="2">The sequence shown here is derived from an EMBL/GenBank/DDBJ whole genome shotgun (WGS) entry which is preliminary data.</text>
</comment>
<dbReference type="Proteomes" id="UP000285793">
    <property type="component" value="Unassembled WGS sequence"/>
</dbReference>
<evidence type="ECO:0000313" key="4">
    <source>
        <dbReference type="Proteomes" id="UP000285793"/>
    </source>
</evidence>
<protein>
    <submittedName>
        <fullName evidence="2">Heat-shock protein</fullName>
    </submittedName>
</protein>
<evidence type="ECO:0000313" key="1">
    <source>
        <dbReference type="EMBL" id="PUX00128.1"/>
    </source>
</evidence>
<sequence>MRSYSICRRRDISLKSPPFFTAWGICECLSVLTTAPPTVLSR</sequence>
<gene>
    <name evidence="1" type="ORF">AUM46_20585</name>
    <name evidence="2" type="ORF">C3E80_04235</name>
</gene>
<evidence type="ECO:0000313" key="2">
    <source>
        <dbReference type="EMBL" id="ROW63148.1"/>
    </source>
</evidence>
<proteinExistence type="predicted"/>
<dbReference type="EMBL" id="PQJL01000004">
    <property type="protein sequence ID" value="ROW63148.1"/>
    <property type="molecule type" value="Genomic_DNA"/>
</dbReference>
<reference evidence="1 3" key="1">
    <citation type="submission" date="2016-12" db="EMBL/GenBank/DDBJ databases">
        <title>Analysis of the Molecular Diversity Among Cronobacter Species Isolated from Filth Flies Using a Pan Genomic DNA Microarray.</title>
        <authorList>
            <person name="Pava-Ripoll M."/>
            <person name="Tall B."/>
            <person name="Farber J."/>
            <person name="Fanning S."/>
            <person name="Lehner A."/>
            <person name="Stephan R."/>
            <person name="Pagotto F."/>
            <person name="Iverson C."/>
            <person name="Ziobro G."/>
            <person name="Miller A."/>
            <person name="Pearson R."/>
            <person name="Yan Q."/>
            <person name="Kim M."/>
            <person name="Jeong S."/>
            <person name="Park J."/>
            <person name="Jun S."/>
            <person name="Choi H."/>
            <person name="Chung T."/>
            <person name="Yoo Y."/>
            <person name="Park E."/>
            <person name="Hwang S."/>
            <person name="Lee B."/>
            <person name="Sathyamoorthy V."/>
            <person name="Carter L."/>
            <person name="Mammel M."/>
            <person name="Jackson S."/>
            <person name="Kothary M."/>
            <person name="Patel I."/>
            <person name="Grim C."/>
            <person name="Gopinath G."/>
            <person name="Gangiredla J."/>
            <person name="Chase H."/>
        </authorList>
    </citation>
    <scope>NUCLEOTIDE SEQUENCE [LARGE SCALE GENOMIC DNA]</scope>
    <source>
        <strain evidence="1 3">MOD1-Md25g</strain>
    </source>
</reference>
<name>A0A423Y0V2_9ENTR</name>
<accession>A0A423Y0V2</accession>
<dbReference type="EMBL" id="MSAC01000073">
    <property type="protein sequence ID" value="PUX00128.1"/>
    <property type="molecule type" value="Genomic_DNA"/>
</dbReference>
<dbReference type="Proteomes" id="UP000244731">
    <property type="component" value="Unassembled WGS sequence"/>
</dbReference>
<dbReference type="AlphaFoldDB" id="A0A423Y0V2"/>
<organism evidence="2 4">
    <name type="scientific">Cronobacter malonaticus</name>
    <dbReference type="NCBI Taxonomy" id="413503"/>
    <lineage>
        <taxon>Bacteria</taxon>
        <taxon>Pseudomonadati</taxon>
        <taxon>Pseudomonadota</taxon>
        <taxon>Gammaproteobacteria</taxon>
        <taxon>Enterobacterales</taxon>
        <taxon>Enterobacteriaceae</taxon>
        <taxon>Cronobacter</taxon>
    </lineage>
</organism>
<keyword evidence="3" id="KW-1185">Reference proteome</keyword>
<reference evidence="2 4" key="2">
    <citation type="journal article" date="2018" name="Front. Microbiol.">
        <title>An Investigation of an Acute Gastroenteritis Outbreak: Cronobacter sakazakii, a Potential Cause of Food-Borne Illness.</title>
        <authorList>
            <person name="Yong W."/>
            <person name="Guo B."/>
            <person name="Shi X."/>
            <person name="Cheng T."/>
            <person name="Chen M."/>
            <person name="Jiang X."/>
            <person name="Ye Y."/>
            <person name="Wang J."/>
            <person name="Xie G."/>
            <person name="Ding J."/>
        </authorList>
    </citation>
    <scope>NUCLEOTIDE SEQUENCE [LARGE SCALE GENOMIC DNA]</scope>
    <source>
        <strain evidence="2 4">S1</strain>
    </source>
</reference>